<sequence length="337" mass="37834">MMSVESTPEPPLASPPRFYPVLTLPNEITGHIFHQYIPEYPAAPPPTGIGSPTLLSHVCRDWRALALSMCTLWRAIPLPIDWKSDWIPAWLERSGECRISVQAPPGLVWEFVWVDVMRQQKRLEVLNCSVSEFQLDDETSWPVLRHLELHIFADSPEDMASSPRINAPLLSSAILWSFRYSSQLLPWHQLMFIALIGQDPHRCTQVIQQTPNLVYCELSLNSVSDVQVAQPDISLPHLQQLILTVYGAVSFVGAPSNNYLHSFVVPALRRLKVDEALLRIGPGSSRAGQINAFVDKSGCKLDELCIIDRRQDGPSLEDRPLVRIYPARFAGSGSRNS</sequence>
<evidence type="ECO:0000313" key="1">
    <source>
        <dbReference type="EMBL" id="KAF7290633.1"/>
    </source>
</evidence>
<comment type="caution">
    <text evidence="1">The sequence shown here is derived from an EMBL/GenBank/DDBJ whole genome shotgun (WGS) entry which is preliminary data.</text>
</comment>
<dbReference type="GeneID" id="59352011"/>
<dbReference type="OrthoDB" id="3139566at2759"/>
<dbReference type="RefSeq" id="XP_037213993.1">
    <property type="nucleotide sequence ID" value="XM_037369495.1"/>
</dbReference>
<keyword evidence="2" id="KW-1185">Reference proteome</keyword>
<reference evidence="1" key="1">
    <citation type="submission" date="2020-05" db="EMBL/GenBank/DDBJ databases">
        <title>Mycena genomes resolve the evolution of fungal bioluminescence.</title>
        <authorList>
            <person name="Tsai I.J."/>
        </authorList>
    </citation>
    <scope>NUCLEOTIDE SEQUENCE</scope>
    <source>
        <strain evidence="1">171206Taipei</strain>
    </source>
</reference>
<gene>
    <name evidence="1" type="ORF">MIND_01303500</name>
</gene>
<organism evidence="1 2">
    <name type="scientific">Mycena indigotica</name>
    <dbReference type="NCBI Taxonomy" id="2126181"/>
    <lineage>
        <taxon>Eukaryota</taxon>
        <taxon>Fungi</taxon>
        <taxon>Dikarya</taxon>
        <taxon>Basidiomycota</taxon>
        <taxon>Agaricomycotina</taxon>
        <taxon>Agaricomycetes</taxon>
        <taxon>Agaricomycetidae</taxon>
        <taxon>Agaricales</taxon>
        <taxon>Marasmiineae</taxon>
        <taxon>Mycenaceae</taxon>
        <taxon>Mycena</taxon>
    </lineage>
</organism>
<dbReference type="EMBL" id="JACAZF010000014">
    <property type="protein sequence ID" value="KAF7290633.1"/>
    <property type="molecule type" value="Genomic_DNA"/>
</dbReference>
<evidence type="ECO:0000313" key="2">
    <source>
        <dbReference type="Proteomes" id="UP000636479"/>
    </source>
</evidence>
<dbReference type="AlphaFoldDB" id="A0A8H6S1J8"/>
<protein>
    <submittedName>
        <fullName evidence="1">F-box domain-containing protein</fullName>
    </submittedName>
</protein>
<proteinExistence type="predicted"/>
<name>A0A8H6S1J8_9AGAR</name>
<dbReference type="Proteomes" id="UP000636479">
    <property type="component" value="Unassembled WGS sequence"/>
</dbReference>
<accession>A0A8H6S1J8</accession>